<evidence type="ECO:0000259" key="4">
    <source>
        <dbReference type="PROSITE" id="PS50932"/>
    </source>
</evidence>
<dbReference type="AlphaFoldDB" id="A0A1W5ZT57"/>
<evidence type="ECO:0000313" key="6">
    <source>
        <dbReference type="Proteomes" id="UP000192527"/>
    </source>
</evidence>
<dbReference type="EMBL" id="CP020772">
    <property type="protein sequence ID" value="ARI76500.1"/>
    <property type="molecule type" value="Genomic_DNA"/>
</dbReference>
<proteinExistence type="predicted"/>
<evidence type="ECO:0000256" key="3">
    <source>
        <dbReference type="ARBA" id="ARBA00023163"/>
    </source>
</evidence>
<dbReference type="InterPro" id="IPR028082">
    <property type="entry name" value="Peripla_BP_I"/>
</dbReference>
<dbReference type="InterPro" id="IPR010982">
    <property type="entry name" value="Lambda_DNA-bd_dom_sf"/>
</dbReference>
<gene>
    <name evidence="5" type="ORF">HM131_06465</name>
</gene>
<dbReference type="SUPFAM" id="SSF47413">
    <property type="entry name" value="lambda repressor-like DNA-binding domains"/>
    <property type="match status" value="1"/>
</dbReference>
<dbReference type="PROSITE" id="PS50932">
    <property type="entry name" value="HTH_LACI_2"/>
    <property type="match status" value="1"/>
</dbReference>
<keyword evidence="1" id="KW-0805">Transcription regulation</keyword>
<dbReference type="STRING" id="402384.HM131_06465"/>
<dbReference type="CDD" id="cd06294">
    <property type="entry name" value="PBP1_MalR-like"/>
    <property type="match status" value="1"/>
</dbReference>
<dbReference type="RefSeq" id="WP_085028979.1">
    <property type="nucleotide sequence ID" value="NZ_CP020772.1"/>
</dbReference>
<dbReference type="PANTHER" id="PTHR30146:SF109">
    <property type="entry name" value="HTH-TYPE TRANSCRIPTIONAL REGULATOR GALS"/>
    <property type="match status" value="1"/>
</dbReference>
<evidence type="ECO:0000256" key="1">
    <source>
        <dbReference type="ARBA" id="ARBA00023015"/>
    </source>
</evidence>
<sequence length="346" mass="38103">MGVTIKDVAKAAGVAPSTVSRVIADHPRISEATKKRVKKAMKEMGYHPNANARSLANRSSQSIGVVMPSSADKALQNPFFPEVLRGISGIAHKMDYSLLLATGETGTEMLEGVERMVYSNRVDGIILLYSQIDDPVINFLLEQNFPFVIIGKPSERIDEITHVDNDNVSGGREITKHLISLGHERIAFIGGSTDLIVTVDRMRGYQMALEEAGLPYLDEYRVHTEFLKSGGQQAVNELFALPEPPTGLVIADDLMSIGVVNMLEECNKRVPDDLSIVSFNNVYLSEITRPPLTTVDIHIYELGVQAAKCLIAKVKDKTEPAKRIIVPFDIKYRSSTKANEAPTRNI</sequence>
<dbReference type="KEGG" id="hmn:HM131_06465"/>
<protein>
    <submittedName>
        <fullName evidence="5">LacI family transcriptional regulator</fullName>
    </submittedName>
</protein>
<dbReference type="SMART" id="SM00354">
    <property type="entry name" value="HTH_LACI"/>
    <property type="match status" value="1"/>
</dbReference>
<dbReference type="GO" id="GO:0000976">
    <property type="term" value="F:transcription cis-regulatory region binding"/>
    <property type="evidence" value="ECO:0007669"/>
    <property type="project" value="TreeGrafter"/>
</dbReference>
<dbReference type="SUPFAM" id="SSF53822">
    <property type="entry name" value="Periplasmic binding protein-like I"/>
    <property type="match status" value="1"/>
</dbReference>
<keyword evidence="2" id="KW-0238">DNA-binding</keyword>
<evidence type="ECO:0000256" key="2">
    <source>
        <dbReference type="ARBA" id="ARBA00023125"/>
    </source>
</evidence>
<dbReference type="Gene3D" id="3.40.50.2300">
    <property type="match status" value="2"/>
</dbReference>
<name>A0A1W5ZT57_9BACI</name>
<dbReference type="Gene3D" id="1.10.260.40">
    <property type="entry name" value="lambda repressor-like DNA-binding domains"/>
    <property type="match status" value="1"/>
</dbReference>
<dbReference type="Proteomes" id="UP000192527">
    <property type="component" value="Chromosome"/>
</dbReference>
<dbReference type="InterPro" id="IPR046335">
    <property type="entry name" value="LacI/GalR-like_sensor"/>
</dbReference>
<dbReference type="Pfam" id="PF13377">
    <property type="entry name" value="Peripla_BP_3"/>
    <property type="match status" value="1"/>
</dbReference>
<keyword evidence="3" id="KW-0804">Transcription</keyword>
<dbReference type="CDD" id="cd01392">
    <property type="entry name" value="HTH_LacI"/>
    <property type="match status" value="1"/>
</dbReference>
<dbReference type="GO" id="GO:0003700">
    <property type="term" value="F:DNA-binding transcription factor activity"/>
    <property type="evidence" value="ECO:0007669"/>
    <property type="project" value="TreeGrafter"/>
</dbReference>
<accession>A0A1W5ZT57</accession>
<keyword evidence="6" id="KW-1185">Reference proteome</keyword>
<organism evidence="5 6">
    <name type="scientific">Halobacillus mangrovi</name>
    <dbReference type="NCBI Taxonomy" id="402384"/>
    <lineage>
        <taxon>Bacteria</taxon>
        <taxon>Bacillati</taxon>
        <taxon>Bacillota</taxon>
        <taxon>Bacilli</taxon>
        <taxon>Bacillales</taxon>
        <taxon>Bacillaceae</taxon>
        <taxon>Halobacillus</taxon>
    </lineage>
</organism>
<dbReference type="Pfam" id="PF00356">
    <property type="entry name" value="LacI"/>
    <property type="match status" value="1"/>
</dbReference>
<reference evidence="5 6" key="1">
    <citation type="submission" date="2017-04" db="EMBL/GenBank/DDBJ databases">
        <title>The whole genome sequencing and assembly of Halobacillus mangrovi strain.</title>
        <authorList>
            <person name="Lee S.-J."/>
            <person name="Park M.-K."/>
            <person name="Kim J.-Y."/>
            <person name="Lee Y.-J."/>
            <person name="Yi H."/>
            <person name="Bahn Y.-S."/>
            <person name="Kim J.F."/>
            <person name="Lee D.-W."/>
        </authorList>
    </citation>
    <scope>NUCLEOTIDE SEQUENCE [LARGE SCALE GENOMIC DNA]</scope>
    <source>
        <strain evidence="5 6">KTB 131</strain>
    </source>
</reference>
<evidence type="ECO:0000313" key="5">
    <source>
        <dbReference type="EMBL" id="ARI76500.1"/>
    </source>
</evidence>
<dbReference type="InterPro" id="IPR000843">
    <property type="entry name" value="HTH_LacI"/>
</dbReference>
<dbReference type="PANTHER" id="PTHR30146">
    <property type="entry name" value="LACI-RELATED TRANSCRIPTIONAL REPRESSOR"/>
    <property type="match status" value="1"/>
</dbReference>
<feature type="domain" description="HTH lacI-type" evidence="4">
    <location>
        <begin position="3"/>
        <end position="57"/>
    </location>
</feature>
<dbReference type="OrthoDB" id="9788209at2"/>